<protein>
    <submittedName>
        <fullName evidence="2">Uncharacterized protein</fullName>
    </submittedName>
</protein>
<feature type="compositionally biased region" description="Polar residues" evidence="1">
    <location>
        <begin position="48"/>
        <end position="59"/>
    </location>
</feature>
<dbReference type="Proteomes" id="UP000267096">
    <property type="component" value="Unassembled WGS sequence"/>
</dbReference>
<evidence type="ECO:0000313" key="2">
    <source>
        <dbReference type="EMBL" id="VDK76621.1"/>
    </source>
</evidence>
<evidence type="ECO:0000256" key="1">
    <source>
        <dbReference type="SAM" id="MobiDB-lite"/>
    </source>
</evidence>
<proteinExistence type="predicted"/>
<organism evidence="2 3">
    <name type="scientific">Anisakis simplex</name>
    <name type="common">Herring worm</name>
    <dbReference type="NCBI Taxonomy" id="6269"/>
    <lineage>
        <taxon>Eukaryota</taxon>
        <taxon>Metazoa</taxon>
        <taxon>Ecdysozoa</taxon>
        <taxon>Nematoda</taxon>
        <taxon>Chromadorea</taxon>
        <taxon>Rhabditida</taxon>
        <taxon>Spirurina</taxon>
        <taxon>Ascaridomorpha</taxon>
        <taxon>Ascaridoidea</taxon>
        <taxon>Anisakidae</taxon>
        <taxon>Anisakis</taxon>
        <taxon>Anisakis simplex complex</taxon>
    </lineage>
</organism>
<feature type="region of interest" description="Disordered" evidence="1">
    <location>
        <begin position="1"/>
        <end position="59"/>
    </location>
</feature>
<dbReference type="EMBL" id="UYRR01039510">
    <property type="protein sequence ID" value="VDK76621.1"/>
    <property type="molecule type" value="Genomic_DNA"/>
</dbReference>
<reference evidence="2 3" key="1">
    <citation type="submission" date="2018-11" db="EMBL/GenBank/DDBJ databases">
        <authorList>
            <consortium name="Pathogen Informatics"/>
        </authorList>
    </citation>
    <scope>NUCLEOTIDE SEQUENCE [LARGE SCALE GENOMIC DNA]</scope>
</reference>
<accession>A0A3P6UH22</accession>
<sequence>MLANSMPSLQEAGAGSSGAGSASGVAPPFSRLTRGGKPTFIRFGKRSSGWQQSASAKSN</sequence>
<dbReference type="AlphaFoldDB" id="A0A3P6UH22"/>
<keyword evidence="3" id="KW-1185">Reference proteome</keyword>
<name>A0A3P6UH22_ANISI</name>
<evidence type="ECO:0000313" key="3">
    <source>
        <dbReference type="Proteomes" id="UP000267096"/>
    </source>
</evidence>
<gene>
    <name evidence="2" type="ORF">ASIM_LOCUS20404</name>
</gene>